<evidence type="ECO:0000313" key="2">
    <source>
        <dbReference type="EMBL" id="KAJ6248764.1"/>
    </source>
</evidence>
<feature type="compositionally biased region" description="Polar residues" evidence="1">
    <location>
        <begin position="63"/>
        <end position="76"/>
    </location>
</feature>
<feature type="region of interest" description="Disordered" evidence="1">
    <location>
        <begin position="35"/>
        <end position="134"/>
    </location>
</feature>
<name>A0ABQ8YVY5_9EUKA</name>
<feature type="compositionally biased region" description="Basic and acidic residues" evidence="1">
    <location>
        <begin position="77"/>
        <end position="87"/>
    </location>
</feature>
<sequence>MNPSISGNLIEQELLQINFAIKQYYLQCIRNINNNGNDDNNRFSGEDSFGSDEGSNKNRRKITNSLIKNENFNSENKVYDRESDEIYKYSGNSGSDNERNEENMEYDLGGYNSDTSDDIGGGESNDYEDGDNGD</sequence>
<evidence type="ECO:0000256" key="1">
    <source>
        <dbReference type="SAM" id="MobiDB-lite"/>
    </source>
</evidence>
<dbReference type="EMBL" id="JAOAOG010000106">
    <property type="protein sequence ID" value="KAJ6248764.1"/>
    <property type="molecule type" value="Genomic_DNA"/>
</dbReference>
<dbReference type="Proteomes" id="UP001150062">
    <property type="component" value="Unassembled WGS sequence"/>
</dbReference>
<gene>
    <name evidence="2" type="ORF">M0813_17252</name>
</gene>
<keyword evidence="3" id="KW-1185">Reference proteome</keyword>
<protein>
    <submittedName>
        <fullName evidence="2">Uncharacterized protein</fullName>
    </submittedName>
</protein>
<reference evidence="2" key="1">
    <citation type="submission" date="2022-08" db="EMBL/GenBank/DDBJ databases">
        <title>Novel sulfate-reducing endosymbionts in the free-living metamonad Anaeramoeba.</title>
        <authorList>
            <person name="Jerlstrom-Hultqvist J."/>
            <person name="Cepicka I."/>
            <person name="Gallot-Lavallee L."/>
            <person name="Salas-Leiva D."/>
            <person name="Curtis B.A."/>
            <person name="Zahonova K."/>
            <person name="Pipaliya S."/>
            <person name="Dacks J."/>
            <person name="Roger A.J."/>
        </authorList>
    </citation>
    <scope>NUCLEOTIDE SEQUENCE</scope>
    <source>
        <strain evidence="2">Schooner1</strain>
    </source>
</reference>
<feature type="compositionally biased region" description="Acidic residues" evidence="1">
    <location>
        <begin position="125"/>
        <end position="134"/>
    </location>
</feature>
<accession>A0ABQ8YVY5</accession>
<proteinExistence type="predicted"/>
<evidence type="ECO:0000313" key="3">
    <source>
        <dbReference type="Proteomes" id="UP001150062"/>
    </source>
</evidence>
<organism evidence="2 3">
    <name type="scientific">Anaeramoeba flamelloides</name>
    <dbReference type="NCBI Taxonomy" id="1746091"/>
    <lineage>
        <taxon>Eukaryota</taxon>
        <taxon>Metamonada</taxon>
        <taxon>Anaeramoebidae</taxon>
        <taxon>Anaeramoeba</taxon>
    </lineage>
</organism>
<comment type="caution">
    <text evidence="2">The sequence shown here is derived from an EMBL/GenBank/DDBJ whole genome shotgun (WGS) entry which is preliminary data.</text>
</comment>